<proteinExistence type="predicted"/>
<dbReference type="Pfam" id="PF01833">
    <property type="entry name" value="TIG"/>
    <property type="match status" value="1"/>
</dbReference>
<name>A0A6M1T193_9BACT</name>
<dbReference type="PROSITE" id="PS51257">
    <property type="entry name" value="PROKAR_LIPOPROTEIN"/>
    <property type="match status" value="1"/>
</dbReference>
<dbReference type="InterPro" id="IPR002909">
    <property type="entry name" value="IPT_dom"/>
</dbReference>
<evidence type="ECO:0000313" key="5">
    <source>
        <dbReference type="Proteomes" id="UP000479132"/>
    </source>
</evidence>
<dbReference type="PANTHER" id="PTHR41339:SF1">
    <property type="entry name" value="SECRETED PROTEIN"/>
    <property type="match status" value="1"/>
</dbReference>
<sequence length="541" mass="57350">MKLSFTKVASALVLALTVIVTGCNDDGPNGPDSNPLSVESINPTAGQPGDEVTITGTGFANNADDNSVTFAGDVTASISSVSATELVVTVPQGATTGPITVSVDGESATTSEFAISSEPQPEIPEPYASFPGTKIAADETWSNDTTLVGPHFVLPGVTLTVEAGVEVTFEYHNGNDDKVGAIYTLASDDQNFSEPRETAKLVAEGTADQPIVFTSDRKQINSWGGIIMTGRASNNIPGGQGTVEGIEQDIFYGADADGNFNDSDDSGSLEYVRIEYAGYSINAGSELQSLTLYSIGSETNINHVNLFGSSDDGIELFGGTVDIKYLVVYGADDDSFDYDQGWSGKGQFWLAVQRDGADQGFENDGCADEADCDQGSGPGSPNISNATVIAPKNTASGKDNMGLKLREGLQGAYRNIIVSNFVGNPFYLDGENNANDDTYENYDSGDLVLENFVLQNNGPWASSDESRYSAVYEYTSSDKPADLFNNPSNYDYSLPSGSAYLSGGQAPSDSWFDDVSFRGAVGESGTQWDWVNEGIWVKWPI</sequence>
<comment type="caution">
    <text evidence="4">The sequence shown here is derived from an EMBL/GenBank/DDBJ whole genome shotgun (WGS) entry which is preliminary data.</text>
</comment>
<dbReference type="Proteomes" id="UP000479132">
    <property type="component" value="Unassembled WGS sequence"/>
</dbReference>
<organism evidence="4 5">
    <name type="scientific">Fodinibius halophilus</name>
    <dbReference type="NCBI Taxonomy" id="1736908"/>
    <lineage>
        <taxon>Bacteria</taxon>
        <taxon>Pseudomonadati</taxon>
        <taxon>Balneolota</taxon>
        <taxon>Balneolia</taxon>
        <taxon>Balneolales</taxon>
        <taxon>Balneolaceae</taxon>
        <taxon>Fodinibius</taxon>
    </lineage>
</organism>
<evidence type="ECO:0000259" key="3">
    <source>
        <dbReference type="Pfam" id="PF01833"/>
    </source>
</evidence>
<gene>
    <name evidence="4" type="ORF">G3569_05220</name>
</gene>
<keyword evidence="2" id="KW-0732">Signal</keyword>
<evidence type="ECO:0000313" key="4">
    <source>
        <dbReference type="EMBL" id="NGP87747.1"/>
    </source>
</evidence>
<dbReference type="PANTHER" id="PTHR41339">
    <property type="entry name" value="LIPL48"/>
    <property type="match status" value="1"/>
</dbReference>
<dbReference type="InterPro" id="IPR014756">
    <property type="entry name" value="Ig_E-set"/>
</dbReference>
<feature type="region of interest" description="Disordered" evidence="1">
    <location>
        <begin position="360"/>
        <end position="385"/>
    </location>
</feature>
<dbReference type="EMBL" id="JAALLS010000005">
    <property type="protein sequence ID" value="NGP87747.1"/>
    <property type="molecule type" value="Genomic_DNA"/>
</dbReference>
<evidence type="ECO:0000256" key="1">
    <source>
        <dbReference type="SAM" id="MobiDB-lite"/>
    </source>
</evidence>
<feature type="signal peptide" evidence="2">
    <location>
        <begin position="1"/>
        <end position="22"/>
    </location>
</feature>
<feature type="chain" id="PRO_5026751310" description="IPT/TIG domain-containing protein" evidence="2">
    <location>
        <begin position="23"/>
        <end position="541"/>
    </location>
</feature>
<protein>
    <recommendedName>
        <fullName evidence="3">IPT/TIG domain-containing protein</fullName>
    </recommendedName>
</protein>
<feature type="domain" description="IPT/TIG" evidence="3">
    <location>
        <begin position="37"/>
        <end position="110"/>
    </location>
</feature>
<dbReference type="RefSeq" id="WP_165266791.1">
    <property type="nucleotide sequence ID" value="NZ_JAALLS010000005.1"/>
</dbReference>
<dbReference type="AlphaFoldDB" id="A0A6M1T193"/>
<keyword evidence="5" id="KW-1185">Reference proteome</keyword>
<dbReference type="Gene3D" id="2.60.40.10">
    <property type="entry name" value="Immunoglobulins"/>
    <property type="match status" value="1"/>
</dbReference>
<dbReference type="CDD" id="cd00102">
    <property type="entry name" value="IPT"/>
    <property type="match status" value="1"/>
</dbReference>
<reference evidence="4 5" key="1">
    <citation type="submission" date="2020-02" db="EMBL/GenBank/DDBJ databases">
        <title>Aliifodinibius halophilus 2W32, complete genome.</title>
        <authorList>
            <person name="Li Y."/>
            <person name="Wu S."/>
        </authorList>
    </citation>
    <scope>NUCLEOTIDE SEQUENCE [LARGE SCALE GENOMIC DNA]</scope>
    <source>
        <strain evidence="4 5">2W32</strain>
    </source>
</reference>
<dbReference type="SUPFAM" id="SSF81296">
    <property type="entry name" value="E set domains"/>
    <property type="match status" value="1"/>
</dbReference>
<dbReference type="InterPro" id="IPR013783">
    <property type="entry name" value="Ig-like_fold"/>
</dbReference>
<accession>A0A6M1T193</accession>
<evidence type="ECO:0000256" key="2">
    <source>
        <dbReference type="SAM" id="SignalP"/>
    </source>
</evidence>